<dbReference type="Proteomes" id="UP000776276">
    <property type="component" value="Unassembled WGS sequence"/>
</dbReference>
<accession>A0ABS6BH08</accession>
<protein>
    <submittedName>
        <fullName evidence="1">Uncharacterized protein</fullName>
    </submittedName>
</protein>
<evidence type="ECO:0000313" key="2">
    <source>
        <dbReference type="Proteomes" id="UP000776276"/>
    </source>
</evidence>
<reference evidence="1 2" key="1">
    <citation type="submission" date="2021-06" db="EMBL/GenBank/DDBJ databases">
        <title>Sphingomonas sp. XMGL2, whole genome shotgun sequencing project.</title>
        <authorList>
            <person name="Zhao G."/>
            <person name="Shen L."/>
        </authorList>
    </citation>
    <scope>NUCLEOTIDE SEQUENCE [LARGE SCALE GENOMIC DNA]</scope>
    <source>
        <strain evidence="1 2">XMGL2</strain>
    </source>
</reference>
<gene>
    <name evidence="1" type="ORF">KOF26_06240</name>
</gene>
<sequence length="79" mass="9001">MNERTDSFVRIADTELAQAFARWIRQAPRHWFEEIQRGRGEVSEAAAVSLGDYLVERLNAAERGVYRAAEPTFDFGRAA</sequence>
<proteinExistence type="predicted"/>
<dbReference type="EMBL" id="JAHKRT010000003">
    <property type="protein sequence ID" value="MBU3077464.1"/>
    <property type="molecule type" value="Genomic_DNA"/>
</dbReference>
<dbReference type="RefSeq" id="WP_216321956.1">
    <property type="nucleotide sequence ID" value="NZ_JAHKRT010000003.1"/>
</dbReference>
<evidence type="ECO:0000313" key="1">
    <source>
        <dbReference type="EMBL" id="MBU3077464.1"/>
    </source>
</evidence>
<organism evidence="1 2">
    <name type="scientific">Sphingomonas quercus</name>
    <dbReference type="NCBI Taxonomy" id="2842451"/>
    <lineage>
        <taxon>Bacteria</taxon>
        <taxon>Pseudomonadati</taxon>
        <taxon>Pseudomonadota</taxon>
        <taxon>Alphaproteobacteria</taxon>
        <taxon>Sphingomonadales</taxon>
        <taxon>Sphingomonadaceae</taxon>
        <taxon>Sphingomonas</taxon>
    </lineage>
</organism>
<name>A0ABS6BH08_9SPHN</name>
<comment type="caution">
    <text evidence="1">The sequence shown here is derived from an EMBL/GenBank/DDBJ whole genome shotgun (WGS) entry which is preliminary data.</text>
</comment>
<keyword evidence="2" id="KW-1185">Reference proteome</keyword>